<evidence type="ECO:0000313" key="2">
    <source>
        <dbReference type="Proteomes" id="UP000653631"/>
    </source>
</evidence>
<evidence type="ECO:0000313" key="1">
    <source>
        <dbReference type="EMBL" id="GIC71380.1"/>
    </source>
</evidence>
<comment type="caution">
    <text evidence="1">The sequence shown here is derived from an EMBL/GenBank/DDBJ whole genome shotgun (WGS) entry which is preliminary data.</text>
</comment>
<organism evidence="1 2">
    <name type="scientific">Limosilactobacillus fermentum</name>
    <name type="common">Lactobacillus fermentum</name>
    <dbReference type="NCBI Taxonomy" id="1613"/>
    <lineage>
        <taxon>Bacteria</taxon>
        <taxon>Bacillati</taxon>
        <taxon>Bacillota</taxon>
        <taxon>Bacilli</taxon>
        <taxon>Lactobacillales</taxon>
        <taxon>Lactobacillaceae</taxon>
        <taxon>Limosilactobacillus</taxon>
    </lineage>
</organism>
<dbReference type="EMBL" id="BOLH01000003">
    <property type="protein sequence ID" value="GIC71380.1"/>
    <property type="molecule type" value="Genomic_DNA"/>
</dbReference>
<name>A0ABD0AJP5_LIMFE</name>
<gene>
    <name evidence="1" type="ORF">LF01B1_03950</name>
</gene>
<proteinExistence type="predicted"/>
<sequence length="65" mass="6950">MIPLFWQLFDHPGRHPGHNCVSGDVFSHHHTAATTTLSPIVTPGKIVAFPPIQTSLPIVTGKAVA</sequence>
<dbReference type="AlphaFoldDB" id="A0ABD0AJP5"/>
<reference evidence="1 2" key="1">
    <citation type="submission" date="2021-01" db="EMBL/GenBank/DDBJ databases">
        <title>Development of a method for detection of lactic acid bacteria that cause putrefactive shochu mash.</title>
        <authorList>
            <person name="Takashita H."/>
            <person name="Fujihara E."/>
            <person name="Takayama K."/>
            <person name="Yamamoto H."/>
            <person name="Mizutani M."/>
            <person name="Kajiwara Y."/>
        </authorList>
    </citation>
    <scope>NUCLEOTIDE SEQUENCE [LARGE SCALE GENOMIC DNA]</scope>
    <source>
        <strain evidence="1 2">01-B1</strain>
    </source>
</reference>
<accession>A0ABD0AJP5</accession>
<dbReference type="Proteomes" id="UP000653631">
    <property type="component" value="Unassembled WGS sequence"/>
</dbReference>
<protein>
    <submittedName>
        <fullName evidence="1">Uncharacterized protein</fullName>
    </submittedName>
</protein>